<gene>
    <name evidence="9" type="ORF">NDES1114_LOCUS1615</name>
</gene>
<protein>
    <recommendedName>
        <fullName evidence="8">V-SNARE coiled-coil homology domain-containing protein</fullName>
    </recommendedName>
</protein>
<dbReference type="GO" id="GO:0015031">
    <property type="term" value="P:protein transport"/>
    <property type="evidence" value="ECO:0007669"/>
    <property type="project" value="UniProtKB-KW"/>
</dbReference>
<evidence type="ECO:0000256" key="7">
    <source>
        <dbReference type="SAM" id="Phobius"/>
    </source>
</evidence>
<dbReference type="Gene3D" id="1.20.5.110">
    <property type="match status" value="1"/>
</dbReference>
<sequence length="274" mass="29867">MSANSCFVAVLIARSHDRFRLCNVTDTAFQQAKGQAAANSLLREHVDRVVDRMQPAEGIQSFDSSEVTYFALKGPVLTCVVVGNKSSSIVQQHGPAVLENAACTLLDQIQSEFLAHYPAEVVMAANKPFQFLNWDRQLTKLLRTAQLNMQKSAASAAPHPSATVGAHTTLSRRTAAQGAAVSGGGGADGSSPAYDALKKELASVHGVMKRNLDDILTRGESLETVSAYSAQLKDGTQGYYKRTVHMNRMRMLQTYGPPAFVFVMVLVWVWWYLS</sequence>
<keyword evidence="3" id="KW-0653">Protein transport</keyword>
<evidence type="ECO:0000256" key="2">
    <source>
        <dbReference type="ARBA" id="ARBA00022692"/>
    </source>
</evidence>
<dbReference type="PROSITE" id="PS50892">
    <property type="entry name" value="V_SNARE"/>
    <property type="match status" value="1"/>
</dbReference>
<keyword evidence="1" id="KW-0813">Transport</keyword>
<organism evidence="9">
    <name type="scientific">Neobodo designis</name>
    <name type="common">Flagellated protozoan</name>
    <name type="synonym">Bodo designis</name>
    <dbReference type="NCBI Taxonomy" id="312471"/>
    <lineage>
        <taxon>Eukaryota</taxon>
        <taxon>Discoba</taxon>
        <taxon>Euglenozoa</taxon>
        <taxon>Kinetoplastea</taxon>
        <taxon>Metakinetoplastina</taxon>
        <taxon>Neobodonida</taxon>
        <taxon>Neobodo</taxon>
    </lineage>
</organism>
<evidence type="ECO:0000256" key="6">
    <source>
        <dbReference type="PROSITE-ProRule" id="PRU00290"/>
    </source>
</evidence>
<evidence type="ECO:0000313" key="9">
    <source>
        <dbReference type="EMBL" id="CAD9090656.1"/>
    </source>
</evidence>
<dbReference type="SUPFAM" id="SSF58038">
    <property type="entry name" value="SNARE fusion complex"/>
    <property type="match status" value="1"/>
</dbReference>
<dbReference type="GO" id="GO:0012505">
    <property type="term" value="C:endomembrane system"/>
    <property type="evidence" value="ECO:0007669"/>
    <property type="project" value="UniProtKB-SubCell"/>
</dbReference>
<keyword evidence="7" id="KW-0472">Membrane</keyword>
<reference evidence="9" key="1">
    <citation type="submission" date="2021-01" db="EMBL/GenBank/DDBJ databases">
        <authorList>
            <person name="Corre E."/>
            <person name="Pelletier E."/>
            <person name="Niang G."/>
            <person name="Scheremetjew M."/>
            <person name="Finn R."/>
            <person name="Kale V."/>
            <person name="Holt S."/>
            <person name="Cochrane G."/>
            <person name="Meng A."/>
            <person name="Brown T."/>
            <person name="Cohen L."/>
        </authorList>
    </citation>
    <scope>NUCLEOTIDE SEQUENCE</scope>
    <source>
        <strain evidence="9">CCAP 1951/1</strain>
    </source>
</reference>
<dbReference type="GO" id="GO:0005484">
    <property type="term" value="F:SNAP receptor activity"/>
    <property type="evidence" value="ECO:0007669"/>
    <property type="project" value="InterPro"/>
</dbReference>
<dbReference type="GO" id="GO:0005737">
    <property type="term" value="C:cytoplasm"/>
    <property type="evidence" value="ECO:0007669"/>
    <property type="project" value="UniProtKB-ARBA"/>
</dbReference>
<dbReference type="InterPro" id="IPR044565">
    <property type="entry name" value="Sec22"/>
</dbReference>
<dbReference type="GO" id="GO:0006888">
    <property type="term" value="P:endoplasmic reticulum to Golgi vesicle-mediated transport"/>
    <property type="evidence" value="ECO:0007669"/>
    <property type="project" value="InterPro"/>
</dbReference>
<comment type="subcellular location">
    <subcellularLocation>
        <location evidence="5">Endomembrane system</location>
        <topology evidence="5">Single-pass type IV membrane protein</topology>
    </subcellularLocation>
</comment>
<dbReference type="InterPro" id="IPR042855">
    <property type="entry name" value="V_SNARE_CC"/>
</dbReference>
<evidence type="ECO:0000256" key="5">
    <source>
        <dbReference type="ARBA" id="ARBA00046280"/>
    </source>
</evidence>
<proteinExistence type="predicted"/>
<keyword evidence="4 7" id="KW-1133">Transmembrane helix</keyword>
<evidence type="ECO:0000259" key="8">
    <source>
        <dbReference type="PROSITE" id="PS50892"/>
    </source>
</evidence>
<dbReference type="AlphaFoldDB" id="A0A7S1KZR5"/>
<dbReference type="SUPFAM" id="SSF64356">
    <property type="entry name" value="SNARE-like"/>
    <property type="match status" value="1"/>
</dbReference>
<feature type="domain" description="V-SNARE coiled-coil homology" evidence="8">
    <location>
        <begin position="193"/>
        <end position="253"/>
    </location>
</feature>
<keyword evidence="2 7" id="KW-0812">Transmembrane</keyword>
<name>A0A7S1KZR5_NEODS</name>
<dbReference type="PANTHER" id="PTHR45837">
    <property type="entry name" value="VESICLE-TRAFFICKING PROTEIN SEC22B"/>
    <property type="match status" value="1"/>
</dbReference>
<evidence type="ECO:0000256" key="4">
    <source>
        <dbReference type="ARBA" id="ARBA00022989"/>
    </source>
</evidence>
<keyword evidence="6" id="KW-0175">Coiled coil</keyword>
<dbReference type="InterPro" id="IPR011012">
    <property type="entry name" value="Longin-like_dom_sf"/>
</dbReference>
<dbReference type="EMBL" id="HBGF01002330">
    <property type="protein sequence ID" value="CAD9090656.1"/>
    <property type="molecule type" value="Transcribed_RNA"/>
</dbReference>
<dbReference type="Gene3D" id="3.30.450.50">
    <property type="entry name" value="Longin domain"/>
    <property type="match status" value="1"/>
</dbReference>
<accession>A0A7S1KZR5</accession>
<feature type="transmembrane region" description="Helical" evidence="7">
    <location>
        <begin position="255"/>
        <end position="273"/>
    </location>
</feature>
<dbReference type="Pfam" id="PF00957">
    <property type="entry name" value="Synaptobrevin"/>
    <property type="match status" value="1"/>
</dbReference>
<evidence type="ECO:0000256" key="1">
    <source>
        <dbReference type="ARBA" id="ARBA00022448"/>
    </source>
</evidence>
<evidence type="ECO:0000256" key="3">
    <source>
        <dbReference type="ARBA" id="ARBA00022927"/>
    </source>
</evidence>
<dbReference type="GO" id="GO:0006890">
    <property type="term" value="P:retrograde vesicle-mediated transport, Golgi to endoplasmic reticulum"/>
    <property type="evidence" value="ECO:0007669"/>
    <property type="project" value="InterPro"/>
</dbReference>